<protein>
    <submittedName>
        <fullName evidence="1">Uncharacterized protein</fullName>
    </submittedName>
</protein>
<keyword evidence="2" id="KW-1185">Reference proteome</keyword>
<dbReference type="AlphaFoldDB" id="A0A1Z9YXY4"/>
<gene>
    <name evidence="1" type="ORF">CAP51_10085</name>
</gene>
<reference evidence="1 2" key="1">
    <citation type="submission" date="2017-05" db="EMBL/GenBank/DDBJ databases">
        <title>Acinetobacter populi ANC 5415 (= PBJ7), whole genome shotgun sequencing project.</title>
        <authorList>
            <person name="Nemec A."/>
            <person name="Radolfova-Krizova L."/>
        </authorList>
    </citation>
    <scope>NUCLEOTIDE SEQUENCE [LARGE SCALE GENOMIC DNA]</scope>
    <source>
        <strain evidence="1 2">PBJ7</strain>
    </source>
</reference>
<dbReference type="EMBL" id="NEXX01000003">
    <property type="protein sequence ID" value="OUY07032.1"/>
    <property type="molecule type" value="Genomic_DNA"/>
</dbReference>
<dbReference type="RefSeq" id="WP_087620633.1">
    <property type="nucleotide sequence ID" value="NZ_NEXX01000003.1"/>
</dbReference>
<organism evidence="1 2">
    <name type="scientific">Acinetobacter populi</name>
    <dbReference type="NCBI Taxonomy" id="1582270"/>
    <lineage>
        <taxon>Bacteria</taxon>
        <taxon>Pseudomonadati</taxon>
        <taxon>Pseudomonadota</taxon>
        <taxon>Gammaproteobacteria</taxon>
        <taxon>Moraxellales</taxon>
        <taxon>Moraxellaceae</taxon>
        <taxon>Acinetobacter</taxon>
    </lineage>
</organism>
<evidence type="ECO:0000313" key="2">
    <source>
        <dbReference type="Proteomes" id="UP000196536"/>
    </source>
</evidence>
<proteinExistence type="predicted"/>
<sequence length="133" mass="15168">MNSIVKFPTPPMPEPQPELPVDLNDPMVKALLAEADDMVSFDLNTSNIEELRLNTRLMLVRAYYDNKRYRMIMQLLRVILSDHRKKELAKYLSSGKSDDKAAAKALAFNRAICLIPRKFPSSLLNPQEPHNAT</sequence>
<name>A0A1Z9YXY4_9GAMM</name>
<dbReference type="Proteomes" id="UP000196536">
    <property type="component" value="Unassembled WGS sequence"/>
</dbReference>
<accession>A0A1Z9YXY4</accession>
<comment type="caution">
    <text evidence="1">The sequence shown here is derived from an EMBL/GenBank/DDBJ whole genome shotgun (WGS) entry which is preliminary data.</text>
</comment>
<evidence type="ECO:0000313" key="1">
    <source>
        <dbReference type="EMBL" id="OUY07032.1"/>
    </source>
</evidence>